<name>A0ABT4H4B3_PAEAL</name>
<dbReference type="InterPro" id="IPR036638">
    <property type="entry name" value="HLH_DNA-bd_sf"/>
</dbReference>
<dbReference type="Proteomes" id="UP001527181">
    <property type="component" value="Unassembled WGS sequence"/>
</dbReference>
<dbReference type="Gene3D" id="4.10.280.10">
    <property type="entry name" value="Helix-loop-helix DNA-binding domain"/>
    <property type="match status" value="1"/>
</dbReference>
<gene>
    <name evidence="1" type="ORF">M5X12_25230</name>
</gene>
<comment type="caution">
    <text evidence="1">The sequence shown here is derived from an EMBL/GenBank/DDBJ whole genome shotgun (WGS) entry which is preliminary data.</text>
</comment>
<protein>
    <submittedName>
        <fullName evidence="1">Aspartyl-phosphate phosphatase Spo0E family protein</fullName>
    </submittedName>
</protein>
<evidence type="ECO:0000313" key="2">
    <source>
        <dbReference type="Proteomes" id="UP001527181"/>
    </source>
</evidence>
<reference evidence="1 2" key="1">
    <citation type="submission" date="2022-05" db="EMBL/GenBank/DDBJ databases">
        <title>Genome Sequencing of Bee-Associated Microbes.</title>
        <authorList>
            <person name="Dunlap C."/>
        </authorList>
    </citation>
    <scope>NUCLEOTIDE SEQUENCE [LARGE SCALE GENOMIC DNA]</scope>
    <source>
        <strain evidence="1 2">NRRL B-04010</strain>
    </source>
</reference>
<evidence type="ECO:0000313" key="1">
    <source>
        <dbReference type="EMBL" id="MCY9763816.1"/>
    </source>
</evidence>
<sequence length="50" mass="6075">MKTANEKKSFTNESVVRLSQELDVYLFEFQRRSKEACRRRKVLKKQIEIL</sequence>
<keyword evidence="2" id="KW-1185">Reference proteome</keyword>
<proteinExistence type="predicted"/>
<dbReference type="InterPro" id="IPR037208">
    <property type="entry name" value="Spo0E-like_sf"/>
</dbReference>
<dbReference type="Pfam" id="PF09388">
    <property type="entry name" value="SpoOE-like"/>
    <property type="match status" value="1"/>
</dbReference>
<dbReference type="EMBL" id="JAMDNP010000068">
    <property type="protein sequence ID" value="MCY9763816.1"/>
    <property type="molecule type" value="Genomic_DNA"/>
</dbReference>
<dbReference type="SUPFAM" id="SSF140500">
    <property type="entry name" value="BAS1536-like"/>
    <property type="match status" value="1"/>
</dbReference>
<accession>A0ABT4H4B3</accession>
<dbReference type="InterPro" id="IPR018540">
    <property type="entry name" value="Spo0E-like"/>
</dbReference>
<organism evidence="1 2">
    <name type="scientific">Paenibacillus alvei</name>
    <name type="common">Bacillus alvei</name>
    <dbReference type="NCBI Taxonomy" id="44250"/>
    <lineage>
        <taxon>Bacteria</taxon>
        <taxon>Bacillati</taxon>
        <taxon>Bacillota</taxon>
        <taxon>Bacilli</taxon>
        <taxon>Bacillales</taxon>
        <taxon>Paenibacillaceae</taxon>
        <taxon>Paenibacillus</taxon>
    </lineage>
</organism>